<gene>
    <name evidence="1" type="ORF">EVAR_64043_1</name>
</gene>
<name>A0A4C1Z1A8_EUMVA</name>
<dbReference type="OrthoDB" id="7460492at2759"/>
<accession>A0A4C1Z1A8</accession>
<organism evidence="1 2">
    <name type="scientific">Eumeta variegata</name>
    <name type="common">Bagworm moth</name>
    <name type="synonym">Eumeta japonica</name>
    <dbReference type="NCBI Taxonomy" id="151549"/>
    <lineage>
        <taxon>Eukaryota</taxon>
        <taxon>Metazoa</taxon>
        <taxon>Ecdysozoa</taxon>
        <taxon>Arthropoda</taxon>
        <taxon>Hexapoda</taxon>
        <taxon>Insecta</taxon>
        <taxon>Pterygota</taxon>
        <taxon>Neoptera</taxon>
        <taxon>Endopterygota</taxon>
        <taxon>Lepidoptera</taxon>
        <taxon>Glossata</taxon>
        <taxon>Ditrysia</taxon>
        <taxon>Tineoidea</taxon>
        <taxon>Psychidae</taxon>
        <taxon>Oiketicinae</taxon>
        <taxon>Eumeta</taxon>
    </lineage>
</organism>
<reference evidence="1 2" key="1">
    <citation type="journal article" date="2019" name="Commun. Biol.">
        <title>The bagworm genome reveals a unique fibroin gene that provides high tensile strength.</title>
        <authorList>
            <person name="Kono N."/>
            <person name="Nakamura H."/>
            <person name="Ohtoshi R."/>
            <person name="Tomita M."/>
            <person name="Numata K."/>
            <person name="Arakawa K."/>
        </authorList>
    </citation>
    <scope>NUCLEOTIDE SEQUENCE [LARGE SCALE GENOMIC DNA]</scope>
</reference>
<dbReference type="EMBL" id="BGZK01001569">
    <property type="protein sequence ID" value="GBP82521.1"/>
    <property type="molecule type" value="Genomic_DNA"/>
</dbReference>
<sequence length="66" mass="7112">MLKVTQVRDRVAAALGVSASTVAKITKVGFGSSGMEQNKSTPKKKHQPCQVTAIDSFDTDAIRRHI</sequence>
<comment type="caution">
    <text evidence="1">The sequence shown here is derived from an EMBL/GenBank/DDBJ whole genome shotgun (WGS) entry which is preliminary data.</text>
</comment>
<dbReference type="Proteomes" id="UP000299102">
    <property type="component" value="Unassembled WGS sequence"/>
</dbReference>
<evidence type="ECO:0000313" key="1">
    <source>
        <dbReference type="EMBL" id="GBP82521.1"/>
    </source>
</evidence>
<keyword evidence="2" id="KW-1185">Reference proteome</keyword>
<protein>
    <submittedName>
        <fullName evidence="1">Uncharacterized protein</fullName>
    </submittedName>
</protein>
<dbReference type="AlphaFoldDB" id="A0A4C1Z1A8"/>
<evidence type="ECO:0000313" key="2">
    <source>
        <dbReference type="Proteomes" id="UP000299102"/>
    </source>
</evidence>
<proteinExistence type="predicted"/>